<keyword evidence="2" id="KW-0472">Membrane</keyword>
<organism evidence="4 5">
    <name type="scientific">Caenorhabditis nigoni</name>
    <dbReference type="NCBI Taxonomy" id="1611254"/>
    <lineage>
        <taxon>Eukaryota</taxon>
        <taxon>Metazoa</taxon>
        <taxon>Ecdysozoa</taxon>
        <taxon>Nematoda</taxon>
        <taxon>Chromadorea</taxon>
        <taxon>Rhabditida</taxon>
        <taxon>Rhabditina</taxon>
        <taxon>Rhabditomorpha</taxon>
        <taxon>Rhabditoidea</taxon>
        <taxon>Rhabditidae</taxon>
        <taxon>Peloderinae</taxon>
        <taxon>Caenorhabditis</taxon>
    </lineage>
</organism>
<gene>
    <name evidence="4" type="primary">Cni-F55F10.3</name>
    <name evidence="4" type="synonym">Cnig_chr_IV.g14661</name>
    <name evidence="4" type="ORF">B9Z55_014661</name>
</gene>
<sequence>MKFAVGLLILSLHIVLNEAAQGSSAFLQSGVSLTGIGIFTVLVGLLLVYACRVDVKHWRKSIDARVQLEYPNASLAEYQLPPLHKAQENPGTPLEAETTRRTETTQIERSQDEKTLRIVRAMYNASNRDVPESVQKSFQSKSSRLAGPQKTMTTTTMQTIYEKDNEQEIPEKISTKSSEK</sequence>
<reference evidence="5" key="1">
    <citation type="submission" date="2017-10" db="EMBL/GenBank/DDBJ databases">
        <title>Rapid genome shrinkage in a self-fertile nematode reveals novel sperm competition proteins.</title>
        <authorList>
            <person name="Yin D."/>
            <person name="Schwarz E.M."/>
            <person name="Thomas C.G."/>
            <person name="Felde R.L."/>
            <person name="Korf I.F."/>
            <person name="Cutter A.D."/>
            <person name="Schartner C.M."/>
            <person name="Ralston E.J."/>
            <person name="Meyer B.J."/>
            <person name="Haag E.S."/>
        </authorList>
    </citation>
    <scope>NUCLEOTIDE SEQUENCE [LARGE SCALE GENOMIC DNA]</scope>
    <source>
        <strain evidence="5">JU1422</strain>
    </source>
</reference>
<feature type="signal peptide" evidence="3">
    <location>
        <begin position="1"/>
        <end position="19"/>
    </location>
</feature>
<dbReference type="EMBL" id="PDUG01000004">
    <property type="protein sequence ID" value="PIC35240.1"/>
    <property type="molecule type" value="Genomic_DNA"/>
</dbReference>
<name>A0A2G5U6R9_9PELO</name>
<evidence type="ECO:0000313" key="4">
    <source>
        <dbReference type="EMBL" id="PIC35240.1"/>
    </source>
</evidence>
<keyword evidence="3" id="KW-0732">Signal</keyword>
<proteinExistence type="predicted"/>
<feature type="region of interest" description="Disordered" evidence="1">
    <location>
        <begin position="130"/>
        <end position="180"/>
    </location>
</feature>
<protein>
    <submittedName>
        <fullName evidence="4">Uncharacterized protein</fullName>
    </submittedName>
</protein>
<dbReference type="AlphaFoldDB" id="A0A2G5U6R9"/>
<feature type="compositionally biased region" description="Basic and acidic residues" evidence="1">
    <location>
        <begin position="161"/>
        <end position="180"/>
    </location>
</feature>
<keyword evidence="2" id="KW-0812">Transmembrane</keyword>
<comment type="caution">
    <text evidence="4">The sequence shown here is derived from an EMBL/GenBank/DDBJ whole genome shotgun (WGS) entry which is preliminary data.</text>
</comment>
<feature type="transmembrane region" description="Helical" evidence="2">
    <location>
        <begin position="29"/>
        <end position="51"/>
    </location>
</feature>
<evidence type="ECO:0000313" key="5">
    <source>
        <dbReference type="Proteomes" id="UP000230233"/>
    </source>
</evidence>
<accession>A0A2G5U6R9</accession>
<evidence type="ECO:0000256" key="2">
    <source>
        <dbReference type="SAM" id="Phobius"/>
    </source>
</evidence>
<keyword evidence="5" id="KW-1185">Reference proteome</keyword>
<feature type="compositionally biased region" description="Polar residues" evidence="1">
    <location>
        <begin position="134"/>
        <end position="143"/>
    </location>
</feature>
<dbReference type="STRING" id="1611254.A0A2G5U6R9"/>
<dbReference type="OrthoDB" id="5818838at2759"/>
<evidence type="ECO:0000256" key="1">
    <source>
        <dbReference type="SAM" id="MobiDB-lite"/>
    </source>
</evidence>
<keyword evidence="2" id="KW-1133">Transmembrane helix</keyword>
<evidence type="ECO:0000256" key="3">
    <source>
        <dbReference type="SAM" id="SignalP"/>
    </source>
</evidence>
<feature type="chain" id="PRO_5013781302" evidence="3">
    <location>
        <begin position="20"/>
        <end position="180"/>
    </location>
</feature>
<dbReference type="Proteomes" id="UP000230233">
    <property type="component" value="Chromosome IV"/>
</dbReference>
<feature type="region of interest" description="Disordered" evidence="1">
    <location>
        <begin position="84"/>
        <end position="111"/>
    </location>
</feature>